<name>A0A5J4VG10_9EUKA</name>
<reference evidence="2 3" key="1">
    <citation type="submission" date="2019-03" db="EMBL/GenBank/DDBJ databases">
        <title>Single cell metagenomics reveals metabolic interactions within the superorganism composed of flagellate Streblomastix strix and complex community of Bacteroidetes bacteria on its surface.</title>
        <authorList>
            <person name="Treitli S.C."/>
            <person name="Kolisko M."/>
            <person name="Husnik F."/>
            <person name="Keeling P."/>
            <person name="Hampl V."/>
        </authorList>
    </citation>
    <scope>NUCLEOTIDE SEQUENCE [LARGE SCALE GENOMIC DNA]</scope>
    <source>
        <strain evidence="2">ST1C</strain>
    </source>
</reference>
<dbReference type="AlphaFoldDB" id="A0A5J4VG10"/>
<organism evidence="2 3">
    <name type="scientific">Streblomastix strix</name>
    <dbReference type="NCBI Taxonomy" id="222440"/>
    <lineage>
        <taxon>Eukaryota</taxon>
        <taxon>Metamonada</taxon>
        <taxon>Preaxostyla</taxon>
        <taxon>Oxymonadida</taxon>
        <taxon>Streblomastigidae</taxon>
        <taxon>Streblomastix</taxon>
    </lineage>
</organism>
<feature type="region of interest" description="Disordered" evidence="1">
    <location>
        <begin position="1"/>
        <end position="23"/>
    </location>
</feature>
<proteinExistence type="predicted"/>
<evidence type="ECO:0000256" key="1">
    <source>
        <dbReference type="SAM" id="MobiDB-lite"/>
    </source>
</evidence>
<comment type="caution">
    <text evidence="2">The sequence shown here is derived from an EMBL/GenBank/DDBJ whole genome shotgun (WGS) entry which is preliminary data.</text>
</comment>
<accession>A0A5J4VG10</accession>
<evidence type="ECO:0000313" key="2">
    <source>
        <dbReference type="EMBL" id="KAA6381374.1"/>
    </source>
</evidence>
<protein>
    <submittedName>
        <fullName evidence="2">Uncharacterized protein</fullName>
    </submittedName>
</protein>
<evidence type="ECO:0000313" key="3">
    <source>
        <dbReference type="Proteomes" id="UP000324800"/>
    </source>
</evidence>
<gene>
    <name evidence="2" type="ORF">EZS28_023097</name>
</gene>
<sequence>EARRYTEQAQPPNEPDLDNTVPF</sequence>
<feature type="non-terminal residue" evidence="2">
    <location>
        <position position="1"/>
    </location>
</feature>
<dbReference type="Proteomes" id="UP000324800">
    <property type="component" value="Unassembled WGS sequence"/>
</dbReference>
<dbReference type="EMBL" id="SNRW01007360">
    <property type="protein sequence ID" value="KAA6381374.1"/>
    <property type="molecule type" value="Genomic_DNA"/>
</dbReference>